<dbReference type="EMBL" id="MN739040">
    <property type="protein sequence ID" value="QHS85134.1"/>
    <property type="molecule type" value="Genomic_DNA"/>
</dbReference>
<dbReference type="InterPro" id="IPR045420">
    <property type="entry name" value="DUF5901"/>
</dbReference>
<dbReference type="Pfam" id="PF19254">
    <property type="entry name" value="DUF5901"/>
    <property type="match status" value="1"/>
</dbReference>
<accession>A0A6C0B018</accession>
<name>A0A6C0B018_9ZZZZ</name>
<sequence length="396" mass="44390">MSRYDVEAALDRLRELGVDTTNLNEDYYKIPLENIDLSKVERELPTKSKVISKHNIIVDSRQRNYTIYPLPNEYLVELMEPHRNVERIELIAAMMPKTEYNINSENNLLLVSVNGGAFVALTLTPGQYLIGSNVTGSINYVSDGTSDPVFGLIAELQRVLRTLSITFDVFLATLPPPNGTGNNASVLNRIVITNSAVPFSIDFTNTYYNSGSPFRVMGFNKEVYSSGTNVVIYGTTDGGTCTPANLQAGTTHTVTINALAGSYDYNLKDDPKYIIMQLEFGNKSADRVESSDIATNQKFAVIIYDANDPDNIQTYNSTTNSTNPVQIAISRPPGNLKALKGSDFDKKVLNFEPPITLENFKISFYKYDNTFYDFHNREHLLTFELDVADYDPKYRY</sequence>
<protein>
    <recommendedName>
        <fullName evidence="1">DUF5901 domain-containing protein</fullName>
    </recommendedName>
</protein>
<dbReference type="AlphaFoldDB" id="A0A6C0B018"/>
<reference evidence="2" key="1">
    <citation type="journal article" date="2020" name="Nature">
        <title>Giant virus diversity and host interactions through global metagenomics.</title>
        <authorList>
            <person name="Schulz F."/>
            <person name="Roux S."/>
            <person name="Paez-Espino D."/>
            <person name="Jungbluth S."/>
            <person name="Walsh D.A."/>
            <person name="Denef V.J."/>
            <person name="McMahon K.D."/>
            <person name="Konstantinidis K.T."/>
            <person name="Eloe-Fadrosh E.A."/>
            <person name="Kyrpides N.C."/>
            <person name="Woyke T."/>
        </authorList>
    </citation>
    <scope>NUCLEOTIDE SEQUENCE</scope>
    <source>
        <strain evidence="2">GVMAG-M-3300009182-67</strain>
    </source>
</reference>
<feature type="domain" description="DUF5901" evidence="1">
    <location>
        <begin position="50"/>
        <end position="261"/>
    </location>
</feature>
<evidence type="ECO:0000313" key="2">
    <source>
        <dbReference type="EMBL" id="QHS85134.1"/>
    </source>
</evidence>
<proteinExistence type="predicted"/>
<organism evidence="2">
    <name type="scientific">viral metagenome</name>
    <dbReference type="NCBI Taxonomy" id="1070528"/>
    <lineage>
        <taxon>unclassified sequences</taxon>
        <taxon>metagenomes</taxon>
        <taxon>organismal metagenomes</taxon>
    </lineage>
</organism>
<evidence type="ECO:0000259" key="1">
    <source>
        <dbReference type="Pfam" id="PF19254"/>
    </source>
</evidence>